<feature type="signal peptide" evidence="3">
    <location>
        <begin position="1"/>
        <end position="19"/>
    </location>
</feature>
<reference evidence="5 6" key="1">
    <citation type="journal article" date="2012" name="BMC Genomics">
        <title>Comparative genomics of the white-rot fungi, Phanerochaete carnosa and P. chrysosporium, to elucidate the genetic basis of the distinct wood types they colonize.</title>
        <authorList>
            <person name="Suzuki H."/>
            <person name="MacDonald J."/>
            <person name="Syed K."/>
            <person name="Salamov A."/>
            <person name="Hori C."/>
            <person name="Aerts A."/>
            <person name="Henrissat B."/>
            <person name="Wiebenga A."/>
            <person name="vanKuyk P.A."/>
            <person name="Barry K."/>
            <person name="Lindquist E."/>
            <person name="LaButti K."/>
            <person name="Lapidus A."/>
            <person name="Lucas S."/>
            <person name="Coutinho P."/>
            <person name="Gong Y."/>
            <person name="Samejima M."/>
            <person name="Mahadevan R."/>
            <person name="Abou-Zaid M."/>
            <person name="de Vries R.P."/>
            <person name="Igarashi K."/>
            <person name="Yadav J.S."/>
            <person name="Grigoriev I.V."/>
            <person name="Master E.R."/>
        </authorList>
    </citation>
    <scope>NUCLEOTIDE SEQUENCE [LARGE SCALE GENOMIC DNA]</scope>
    <source>
        <strain evidence="5 6">HHB-10118-sp</strain>
    </source>
</reference>
<feature type="chain" id="PRO_5007316131" description="Carboxylesterase type B domain-containing protein" evidence="3">
    <location>
        <begin position="20"/>
        <end position="727"/>
    </location>
</feature>
<dbReference type="SUPFAM" id="SSF53474">
    <property type="entry name" value="alpha/beta-Hydrolases"/>
    <property type="match status" value="2"/>
</dbReference>
<evidence type="ECO:0000256" key="3">
    <source>
        <dbReference type="SAM" id="SignalP"/>
    </source>
</evidence>
<dbReference type="RefSeq" id="XP_007396003.1">
    <property type="nucleotide sequence ID" value="XM_007395941.1"/>
</dbReference>
<evidence type="ECO:0000259" key="4">
    <source>
        <dbReference type="Pfam" id="PF00135"/>
    </source>
</evidence>
<keyword evidence="2" id="KW-0378">Hydrolase</keyword>
<dbReference type="InterPro" id="IPR002018">
    <property type="entry name" value="CarbesteraseB"/>
</dbReference>
<dbReference type="HOGENOM" id="CLU_006586_16_2_1"/>
<name>K5W9N3_PHACS</name>
<dbReference type="OrthoDB" id="408631at2759"/>
<comment type="similarity">
    <text evidence="1">Belongs to the type-B carboxylesterase/lipase family.</text>
</comment>
<dbReference type="Gene3D" id="3.40.50.1820">
    <property type="entry name" value="alpha/beta hydrolase"/>
    <property type="match status" value="2"/>
</dbReference>
<proteinExistence type="inferred from homology"/>
<accession>K5W9N3</accession>
<dbReference type="AlphaFoldDB" id="K5W9N3"/>
<dbReference type="GeneID" id="18910206"/>
<evidence type="ECO:0000256" key="2">
    <source>
        <dbReference type="ARBA" id="ARBA00022801"/>
    </source>
</evidence>
<dbReference type="PANTHER" id="PTHR45570:SF1">
    <property type="entry name" value="CARBOXYLIC ESTER HYDROLASE"/>
    <property type="match status" value="1"/>
</dbReference>
<protein>
    <recommendedName>
        <fullName evidence="4">Carboxylesterase type B domain-containing protein</fullName>
    </recommendedName>
</protein>
<evidence type="ECO:0000256" key="1">
    <source>
        <dbReference type="ARBA" id="ARBA00005964"/>
    </source>
</evidence>
<dbReference type="GO" id="GO:0016787">
    <property type="term" value="F:hydrolase activity"/>
    <property type="evidence" value="ECO:0007669"/>
    <property type="project" value="UniProtKB-KW"/>
</dbReference>
<dbReference type="STRING" id="650164.K5W9N3"/>
<feature type="domain" description="Carboxylesterase type B" evidence="4">
    <location>
        <begin position="63"/>
        <end position="331"/>
    </location>
</feature>
<dbReference type="InterPro" id="IPR019826">
    <property type="entry name" value="Carboxylesterase_B_AS"/>
</dbReference>
<sequence>MVFFGSLLSALSLASAVVASPVNTSLHTDPFFPPVPVTAKGLFCSLPIPIVQQLLCPRQGSSNPTVKTPLGTAQGIADADNAARFAVRYGQAARWQPSTVVSSWQFPYVNYHKGLALTPTDACISAGNTNASQLPLACPQDGIDASAMSEDCLSMLLYVPSSVNPASNAPTLLWIHGGSFIQGSATNPGLDGSNLAAATNSIVAVVQYRLGALGLVSPNGQMNLAGKDIVTAMQFLQKVLPSFGGSPSKITLAGQSSGANMIRGLLATPSAQSLFQSAILQSDPMDYGFLSAGTQKTLQDFFVSQLSCSASDTACLNNLSIGNILTAQDNLMNNALGLDPSTGSGEPIRLLGLVSPNGQMNLAGKDIVTAMQFLQKVLPSFGGSPSKITLAGQSSGANMIRGLLATPSAQSLFQSAILQSDPMDYGFLSTGTQKTLQDFFVSQLSCSASDTACLNNLSIGTILTAQDNLMNNALGLDPSTGSGEPIRLVRDGSFITSPLDSTAPFPSVSKPILVTNVRNEAALSIYGGIPAIGVADYEELVEETFGTGATQAILKNTDYAVATLGAVGGGADIATTADERPTLEKLGTDQIWRCPTWTFARNWAAHGGAAYVGMYVVGASYPGNIETTSFCGDAGIVCHQDDIEIVFGTAPSPDAQQSALISEMQARYKAFFNTGNPNVAGHATWTVAGTSDVHALTLGGSGEVAAGGCDPSFFGAVVPYDYQVFDI</sequence>
<keyword evidence="3" id="KW-0732">Signal</keyword>
<dbReference type="Proteomes" id="UP000008370">
    <property type="component" value="Unassembled WGS sequence"/>
</dbReference>
<evidence type="ECO:0000313" key="5">
    <source>
        <dbReference type="EMBL" id="EKM55684.1"/>
    </source>
</evidence>
<evidence type="ECO:0000313" key="6">
    <source>
        <dbReference type="Proteomes" id="UP000008370"/>
    </source>
</evidence>
<dbReference type="EMBL" id="JH930472">
    <property type="protein sequence ID" value="EKM55684.1"/>
    <property type="molecule type" value="Genomic_DNA"/>
</dbReference>
<dbReference type="KEGG" id="pco:PHACADRAFT_184465"/>
<dbReference type="InterPro" id="IPR029058">
    <property type="entry name" value="AB_hydrolase_fold"/>
</dbReference>
<dbReference type="Pfam" id="PF00135">
    <property type="entry name" value="COesterase"/>
    <property type="match status" value="2"/>
</dbReference>
<dbReference type="PANTHER" id="PTHR45570">
    <property type="entry name" value="CARBOXYLIC ESTER HYDROLASE"/>
    <property type="match status" value="1"/>
</dbReference>
<organism evidence="5 6">
    <name type="scientific">Phanerochaete carnosa (strain HHB-10118-sp)</name>
    <name type="common">White-rot fungus</name>
    <name type="synonym">Peniophora carnosa</name>
    <dbReference type="NCBI Taxonomy" id="650164"/>
    <lineage>
        <taxon>Eukaryota</taxon>
        <taxon>Fungi</taxon>
        <taxon>Dikarya</taxon>
        <taxon>Basidiomycota</taxon>
        <taxon>Agaricomycotina</taxon>
        <taxon>Agaricomycetes</taxon>
        <taxon>Polyporales</taxon>
        <taxon>Phanerochaetaceae</taxon>
        <taxon>Phanerochaete</taxon>
    </lineage>
</organism>
<gene>
    <name evidence="5" type="ORF">PHACADRAFT_184465</name>
</gene>
<feature type="domain" description="Carboxylesterase type B" evidence="4">
    <location>
        <begin position="359"/>
        <end position="698"/>
    </location>
</feature>
<dbReference type="PROSITE" id="PS00122">
    <property type="entry name" value="CARBOXYLESTERASE_B_1"/>
    <property type="match status" value="2"/>
</dbReference>
<dbReference type="InParanoid" id="K5W9N3"/>
<keyword evidence="6" id="KW-1185">Reference proteome</keyword>